<dbReference type="Proteomes" id="UP001152759">
    <property type="component" value="Chromosome 9"/>
</dbReference>
<organism evidence="2 3">
    <name type="scientific">Bemisia tabaci</name>
    <name type="common">Sweetpotato whitefly</name>
    <name type="synonym">Aleurodes tabaci</name>
    <dbReference type="NCBI Taxonomy" id="7038"/>
    <lineage>
        <taxon>Eukaryota</taxon>
        <taxon>Metazoa</taxon>
        <taxon>Ecdysozoa</taxon>
        <taxon>Arthropoda</taxon>
        <taxon>Hexapoda</taxon>
        <taxon>Insecta</taxon>
        <taxon>Pterygota</taxon>
        <taxon>Neoptera</taxon>
        <taxon>Paraneoptera</taxon>
        <taxon>Hemiptera</taxon>
        <taxon>Sternorrhyncha</taxon>
        <taxon>Aleyrodoidea</taxon>
        <taxon>Aleyrodidae</taxon>
        <taxon>Aleyrodinae</taxon>
        <taxon>Bemisia</taxon>
    </lineage>
</organism>
<dbReference type="SUPFAM" id="SSF56672">
    <property type="entry name" value="DNA/RNA polymerases"/>
    <property type="match status" value="1"/>
</dbReference>
<dbReference type="InterPro" id="IPR043502">
    <property type="entry name" value="DNA/RNA_pol_sf"/>
</dbReference>
<keyword evidence="3" id="KW-1185">Reference proteome</keyword>
<dbReference type="EMBL" id="OU963870">
    <property type="protein sequence ID" value="CAH0395256.1"/>
    <property type="molecule type" value="Genomic_DNA"/>
</dbReference>
<proteinExistence type="predicted"/>
<dbReference type="AlphaFoldDB" id="A0A9P0AID8"/>
<feature type="domain" description="RNA-directed RNA polymerase C-terminal" evidence="1">
    <location>
        <begin position="1"/>
        <end position="105"/>
    </location>
</feature>
<sequence>MSEVNDTKVRAVWGYPLEVILMEAQLAVPLISAYQKLPPSTPIAYGLETATGGAMKVLKRMTKPDHWFYGLDLSRFDKTVPASLIRLAYDQTLENIDRRPEDFNETSVFRLDYLIDQATALRQMSVDGASNQATGQGTSLPIINFSISPLLDTPASASGQSPPFRVAEGEGKAYWRSHLYIPEVVDIYGR</sequence>
<name>A0A9P0AID8_BEMTA</name>
<protein>
    <recommendedName>
        <fullName evidence="1">RNA-directed RNA polymerase C-terminal domain-containing protein</fullName>
    </recommendedName>
</protein>
<dbReference type="Pfam" id="PF00680">
    <property type="entry name" value="RdRP_1"/>
    <property type="match status" value="1"/>
</dbReference>
<dbReference type="GO" id="GO:0003968">
    <property type="term" value="F:RNA-directed RNA polymerase activity"/>
    <property type="evidence" value="ECO:0007669"/>
    <property type="project" value="InterPro"/>
</dbReference>
<evidence type="ECO:0000259" key="1">
    <source>
        <dbReference type="Pfam" id="PF00680"/>
    </source>
</evidence>
<evidence type="ECO:0000313" key="2">
    <source>
        <dbReference type="EMBL" id="CAH0395256.1"/>
    </source>
</evidence>
<dbReference type="GO" id="GO:0003723">
    <property type="term" value="F:RNA binding"/>
    <property type="evidence" value="ECO:0007669"/>
    <property type="project" value="InterPro"/>
</dbReference>
<dbReference type="InterPro" id="IPR001205">
    <property type="entry name" value="RNA-dir_pol_C"/>
</dbReference>
<dbReference type="GO" id="GO:0006351">
    <property type="term" value="P:DNA-templated transcription"/>
    <property type="evidence" value="ECO:0007669"/>
    <property type="project" value="InterPro"/>
</dbReference>
<dbReference type="GO" id="GO:0071897">
    <property type="term" value="P:DNA biosynthetic process"/>
    <property type="evidence" value="ECO:0007669"/>
    <property type="project" value="UniProtKB-ARBA"/>
</dbReference>
<evidence type="ECO:0000313" key="3">
    <source>
        <dbReference type="Proteomes" id="UP001152759"/>
    </source>
</evidence>
<reference evidence="2" key="1">
    <citation type="submission" date="2021-12" db="EMBL/GenBank/DDBJ databases">
        <authorList>
            <person name="King R."/>
        </authorList>
    </citation>
    <scope>NUCLEOTIDE SEQUENCE</scope>
</reference>
<gene>
    <name evidence="2" type="ORF">BEMITA_LOCUS13467</name>
</gene>
<accession>A0A9P0AID8</accession>